<evidence type="ECO:0000313" key="11">
    <source>
        <dbReference type="Proteomes" id="UP000649799"/>
    </source>
</evidence>
<dbReference type="Gene3D" id="2.60.40.1120">
    <property type="entry name" value="Carboxypeptidase-like, regulatory domain"/>
    <property type="match status" value="1"/>
</dbReference>
<name>A0ABX0HDZ7_9BACT</name>
<evidence type="ECO:0000256" key="5">
    <source>
        <dbReference type="ARBA" id="ARBA00023136"/>
    </source>
</evidence>
<evidence type="ECO:0000256" key="7">
    <source>
        <dbReference type="PROSITE-ProRule" id="PRU01360"/>
    </source>
</evidence>
<dbReference type="InterPro" id="IPR036942">
    <property type="entry name" value="Beta-barrel_TonB_sf"/>
</dbReference>
<feature type="chain" id="PRO_5045499916" evidence="8">
    <location>
        <begin position="38"/>
        <end position="1128"/>
    </location>
</feature>
<dbReference type="InterPro" id="IPR037066">
    <property type="entry name" value="Plug_dom_sf"/>
</dbReference>
<evidence type="ECO:0000259" key="9">
    <source>
        <dbReference type="Pfam" id="PF07715"/>
    </source>
</evidence>
<protein>
    <submittedName>
        <fullName evidence="10">SusC/RagA family TonB-linked outer membrane protein</fullName>
    </submittedName>
</protein>
<evidence type="ECO:0000256" key="6">
    <source>
        <dbReference type="ARBA" id="ARBA00023237"/>
    </source>
</evidence>
<reference evidence="10 11" key="1">
    <citation type="submission" date="2020-03" db="EMBL/GenBank/DDBJ databases">
        <title>Cyclobacterium plantarum sp. nov., a marine bacterium isolated from a coastal-marine wetland.</title>
        <authorList>
            <person name="Sanchez-Porro C."/>
            <person name="Ventosa A."/>
            <person name="Amoozegar M."/>
        </authorList>
    </citation>
    <scope>NUCLEOTIDE SEQUENCE [LARGE SCALE GENOMIC DNA]</scope>
    <source>
        <strain evidence="10 11">GBPx2</strain>
    </source>
</reference>
<sequence>MKNEKNLLVKNHGIKRALFFLFHGMVLTCMLASHALANNSPGADFAAESNAMEAQVTGTVTDENGEPIPGVTITVQGESIGTVTDINGEFTLDAPENATLVFSFIGFETQSIPVGNKSSINVTMREDVAGLDEVVVTAFGQERDRRALGYATSNIKSDELVKVGTPNLATALYGKAPGVRIQAGAGGATSAVNITIRGINSITGRNQPLIILDGIPIRNEEVNNNNYWGDQRLRGNGLLDINPEDIADISILKGASAAALYGSEAVNGVVLITTKKGTTKGFKVDFNANYAMDRIAYLPRYQNVRGPGAPSHVFDFGQNEEGFITYPDGSTGMPATNLNFGAPFDGRPVMAWDDQVRPYRAQEDNYAALFNDPISSQVNVAISNSTDVADFRFSLTRQDNEALSLNSKNSKNIANLNATFRVTDKIKTDVFINYINQYTGNRPYSIDRMINNFTGMMTRFDNGAWYLDKYKTSRGYRFVTGNGQSLTPDENITRNGFQGDIADYVWRVNEQRASELSNRVIGSITNTFQFTDELSLRTRISTDFTYRENENESSTTRPLAFGPSGGFSMSNEIFSILYGDVFLYYDKKLTDEVTLSATAGYTADKENISSISRGTNGGLSTENLFDVVASVNLPNNNSSRTSRVIDAALGTLNLNYKGYLYVEGTVRRDRTSTMNPNNNSFIYPSANTSFILSDAIDLPSWISASKLRGSWGIVGNYPDVYRANIAYNQNTLGVQQPGGAPVLYTNISSSFGNDGIRPEQKHEFEFGTDSQFFNGRLSFEFSYYNAQIRDQILPLTLPATSGATSVLANIGTLRNKGIEIALSGTIYQSRGLNWLAGINFARNRNVVEKLANNATELLHADYDGNAAQLRSVVGRPMGDFFARPVETNANGEKIVQPNGMYKIDPNEWILAGNAMPDAVGGIFNNLNYKNFSLQVLADFQIGGSVMPTGVNWMISRGLTEESLNYMNTERGGLSYYVNEDGQGVQTTSAQGPNGEPVYDDGMLMDGVTADGNPNTNVISQALYYQRTYNWGGPQYSQARYELYIKDNTYLKLRELSLGYDVPSTFAERLGANSINVSAFGRNLFFFYRNIKDLDPEVMTGGSRWAQTLTNAGTNPATRTVGLMLRASF</sequence>
<dbReference type="InterPro" id="IPR008969">
    <property type="entry name" value="CarboxyPept-like_regulatory"/>
</dbReference>
<dbReference type="Proteomes" id="UP000649799">
    <property type="component" value="Unassembled WGS sequence"/>
</dbReference>
<keyword evidence="4 7" id="KW-0812">Transmembrane</keyword>
<dbReference type="InterPro" id="IPR023997">
    <property type="entry name" value="TonB-dep_OMP_SusC/RagA_CS"/>
</dbReference>
<dbReference type="NCBIfam" id="TIGR04057">
    <property type="entry name" value="SusC_RagA_signa"/>
    <property type="match status" value="1"/>
</dbReference>
<accession>A0ABX0HDZ7</accession>
<proteinExistence type="inferred from homology"/>
<feature type="domain" description="TonB-dependent receptor plug" evidence="9">
    <location>
        <begin position="147"/>
        <end position="269"/>
    </location>
</feature>
<dbReference type="PROSITE" id="PS52016">
    <property type="entry name" value="TONB_DEPENDENT_REC_3"/>
    <property type="match status" value="1"/>
</dbReference>
<evidence type="ECO:0000256" key="3">
    <source>
        <dbReference type="ARBA" id="ARBA00022452"/>
    </source>
</evidence>
<dbReference type="EMBL" id="JAANYN010000006">
    <property type="protein sequence ID" value="NHE58205.1"/>
    <property type="molecule type" value="Genomic_DNA"/>
</dbReference>
<comment type="similarity">
    <text evidence="7">Belongs to the TonB-dependent receptor family.</text>
</comment>
<dbReference type="Pfam" id="PF13715">
    <property type="entry name" value="CarbopepD_reg_2"/>
    <property type="match status" value="1"/>
</dbReference>
<feature type="signal peptide" evidence="8">
    <location>
        <begin position="1"/>
        <end position="37"/>
    </location>
</feature>
<dbReference type="InterPro" id="IPR012910">
    <property type="entry name" value="Plug_dom"/>
</dbReference>
<dbReference type="Pfam" id="PF07715">
    <property type="entry name" value="Plug"/>
    <property type="match status" value="1"/>
</dbReference>
<comment type="subcellular location">
    <subcellularLocation>
        <location evidence="1 7">Cell outer membrane</location>
        <topology evidence="1 7">Multi-pass membrane protein</topology>
    </subcellularLocation>
</comment>
<dbReference type="Gene3D" id="2.40.170.20">
    <property type="entry name" value="TonB-dependent receptor, beta-barrel domain"/>
    <property type="match status" value="1"/>
</dbReference>
<keyword evidence="8" id="KW-0732">Signal</keyword>
<dbReference type="SUPFAM" id="SSF56935">
    <property type="entry name" value="Porins"/>
    <property type="match status" value="1"/>
</dbReference>
<keyword evidence="3 7" id="KW-1134">Transmembrane beta strand</keyword>
<evidence type="ECO:0000256" key="1">
    <source>
        <dbReference type="ARBA" id="ARBA00004571"/>
    </source>
</evidence>
<evidence type="ECO:0000256" key="8">
    <source>
        <dbReference type="SAM" id="SignalP"/>
    </source>
</evidence>
<organism evidence="10 11">
    <name type="scientific">Cyclobacterium plantarum</name>
    <dbReference type="NCBI Taxonomy" id="2716263"/>
    <lineage>
        <taxon>Bacteria</taxon>
        <taxon>Pseudomonadati</taxon>
        <taxon>Bacteroidota</taxon>
        <taxon>Cytophagia</taxon>
        <taxon>Cytophagales</taxon>
        <taxon>Cyclobacteriaceae</taxon>
        <taxon>Cyclobacterium</taxon>
    </lineage>
</organism>
<dbReference type="NCBIfam" id="TIGR04056">
    <property type="entry name" value="OMP_RagA_SusC"/>
    <property type="match status" value="1"/>
</dbReference>
<dbReference type="Gene3D" id="2.170.130.10">
    <property type="entry name" value="TonB-dependent receptor, plug domain"/>
    <property type="match status" value="1"/>
</dbReference>
<evidence type="ECO:0000313" key="10">
    <source>
        <dbReference type="EMBL" id="NHE58205.1"/>
    </source>
</evidence>
<comment type="caution">
    <text evidence="10">The sequence shown here is derived from an EMBL/GenBank/DDBJ whole genome shotgun (WGS) entry which is preliminary data.</text>
</comment>
<keyword evidence="5 7" id="KW-0472">Membrane</keyword>
<keyword evidence="2 7" id="KW-0813">Transport</keyword>
<evidence type="ECO:0000256" key="2">
    <source>
        <dbReference type="ARBA" id="ARBA00022448"/>
    </source>
</evidence>
<keyword evidence="11" id="KW-1185">Reference proteome</keyword>
<evidence type="ECO:0000256" key="4">
    <source>
        <dbReference type="ARBA" id="ARBA00022692"/>
    </source>
</evidence>
<gene>
    <name evidence="10" type="ORF">G9Q97_15445</name>
</gene>
<keyword evidence="6 7" id="KW-0998">Cell outer membrane</keyword>
<dbReference type="InterPro" id="IPR039426">
    <property type="entry name" value="TonB-dep_rcpt-like"/>
</dbReference>
<dbReference type="SUPFAM" id="SSF49464">
    <property type="entry name" value="Carboxypeptidase regulatory domain-like"/>
    <property type="match status" value="1"/>
</dbReference>
<dbReference type="InterPro" id="IPR023996">
    <property type="entry name" value="TonB-dep_OMP_SusC/RagA"/>
</dbReference>